<proteinExistence type="predicted"/>
<organism evidence="1 2">
    <name type="scientific">Cyclospora cayetanensis</name>
    <dbReference type="NCBI Taxonomy" id="88456"/>
    <lineage>
        <taxon>Eukaryota</taxon>
        <taxon>Sar</taxon>
        <taxon>Alveolata</taxon>
        <taxon>Apicomplexa</taxon>
        <taxon>Conoidasida</taxon>
        <taxon>Coccidia</taxon>
        <taxon>Eucoccidiorida</taxon>
        <taxon>Eimeriorina</taxon>
        <taxon>Eimeriidae</taxon>
        <taxon>Cyclospora</taxon>
    </lineage>
</organism>
<reference evidence="2" key="1">
    <citation type="submission" date="2025-08" db="UniProtKB">
        <authorList>
            <consortium name="RefSeq"/>
        </authorList>
    </citation>
    <scope>IDENTIFICATION</scope>
</reference>
<dbReference type="AlphaFoldDB" id="A0A6P6RW29"/>
<dbReference type="OrthoDB" id="10557337at2759"/>
<name>A0A6P6RW29_9EIME</name>
<evidence type="ECO:0000313" key="2">
    <source>
        <dbReference type="RefSeq" id="XP_026191340.1"/>
    </source>
</evidence>
<dbReference type="RefSeq" id="XP_026191340.1">
    <property type="nucleotide sequence ID" value="XM_026335555.1"/>
</dbReference>
<evidence type="ECO:0000313" key="1">
    <source>
        <dbReference type="Proteomes" id="UP000515125"/>
    </source>
</evidence>
<protein>
    <submittedName>
        <fullName evidence="2">Uncharacterized protein LOC34620965</fullName>
    </submittedName>
</protein>
<sequence length="210" mass="24132">MAKSLLSIQCMQSLRCTQSWASSVDWRQRESEIREMIASIAHKINKLQAWEIRRRLARSNRDHQKKRSLHLAFRHSKRAASLSNAEVYMDEESATHVEAEAHFGELDSARQYSELHREANDTPHLHLLLIYSLTVLPGLGDLGYAMDVEMAAVPTNCREDDDAQTTSEVLALGVDTVEQYLSSLLLTADRYLERAKSQRMEKIRERILRP</sequence>
<dbReference type="GeneID" id="34620965"/>
<keyword evidence="1" id="KW-1185">Reference proteome</keyword>
<accession>A0A6P6RW29</accession>
<dbReference type="Proteomes" id="UP000515125">
    <property type="component" value="Unplaced"/>
</dbReference>
<gene>
    <name evidence="2" type="primary">LOC34620965</name>
</gene>